<keyword evidence="3" id="KW-1185">Reference proteome</keyword>
<dbReference type="InterPro" id="IPR028973">
    <property type="entry name" value="PhnB-like"/>
</dbReference>
<dbReference type="EMBL" id="JXMU01000051">
    <property type="protein sequence ID" value="KPA99846.1"/>
    <property type="molecule type" value="Genomic_DNA"/>
</dbReference>
<feature type="domain" description="PhnB-like" evidence="1">
    <location>
        <begin position="3"/>
        <end position="56"/>
    </location>
</feature>
<dbReference type="GO" id="GO:0032259">
    <property type="term" value="P:methylation"/>
    <property type="evidence" value="ECO:0007669"/>
    <property type="project" value="UniProtKB-KW"/>
</dbReference>
<keyword evidence="2" id="KW-0808">Transferase</keyword>
<evidence type="ECO:0000313" key="3">
    <source>
        <dbReference type="Proteomes" id="UP000038011"/>
    </source>
</evidence>
<feature type="non-terminal residue" evidence="2">
    <location>
        <position position="56"/>
    </location>
</feature>
<gene>
    <name evidence="2" type="ORF">SU32_16980</name>
</gene>
<dbReference type="SUPFAM" id="SSF54593">
    <property type="entry name" value="Glyoxalase/Bleomycin resistance protein/Dihydroxybiphenyl dioxygenase"/>
    <property type="match status" value="1"/>
</dbReference>
<protein>
    <submittedName>
        <fullName evidence="2">3-demethylubiquinone-9 3-methyltransferase</fullName>
    </submittedName>
</protein>
<keyword evidence="2" id="KW-0830">Ubiquinone</keyword>
<accession>A0A0M9GKE4</accession>
<dbReference type="Proteomes" id="UP000038011">
    <property type="component" value="Unassembled WGS sequence"/>
</dbReference>
<comment type="caution">
    <text evidence="2">The sequence shown here is derived from an EMBL/GenBank/DDBJ whole genome shotgun (WGS) entry which is preliminary data.</text>
</comment>
<sequence>MTEIINCLWYDYGEAKKAAEFYAATFPDSHVDRVNYAASDYPGGKEGDELTVEFTV</sequence>
<name>A0A0M9GKE4_9HYPH</name>
<dbReference type="GO" id="GO:0008168">
    <property type="term" value="F:methyltransferase activity"/>
    <property type="evidence" value="ECO:0007669"/>
    <property type="project" value="UniProtKB-KW"/>
</dbReference>
<dbReference type="AlphaFoldDB" id="A0A0M9GKE4"/>
<dbReference type="RefSeq" id="WP_201454992.1">
    <property type="nucleotide sequence ID" value="NZ_JXMU01000051.1"/>
</dbReference>
<dbReference type="Gene3D" id="3.30.720.100">
    <property type="match status" value="1"/>
</dbReference>
<proteinExistence type="predicted"/>
<dbReference type="STRING" id="1514904.SU32_16980"/>
<keyword evidence="2" id="KW-0489">Methyltransferase</keyword>
<dbReference type="Pfam" id="PF06983">
    <property type="entry name" value="3-dmu-9_3-mt"/>
    <property type="match status" value="1"/>
</dbReference>
<reference evidence="2 3" key="1">
    <citation type="submission" date="2015-01" db="EMBL/GenBank/DDBJ databases">
        <title>Ahrensia donghaiensis sp. nov., a novel dimethylsulphoniopropionate-cleavage bacterium isolated from seawater and emended descriptions of the genus Ahrensia and Ahrensia kielensis.</title>
        <authorList>
            <person name="Liu J."/>
        </authorList>
    </citation>
    <scope>NUCLEOTIDE SEQUENCE [LARGE SCALE GENOMIC DNA]</scope>
    <source>
        <strain evidence="2 3">LZD062</strain>
    </source>
</reference>
<organism evidence="2 3">
    <name type="scientific">Ahrensia marina</name>
    <dbReference type="NCBI Taxonomy" id="1514904"/>
    <lineage>
        <taxon>Bacteria</taxon>
        <taxon>Pseudomonadati</taxon>
        <taxon>Pseudomonadota</taxon>
        <taxon>Alphaproteobacteria</taxon>
        <taxon>Hyphomicrobiales</taxon>
        <taxon>Ahrensiaceae</taxon>
        <taxon>Ahrensia</taxon>
    </lineage>
</organism>
<dbReference type="InterPro" id="IPR029068">
    <property type="entry name" value="Glyas_Bleomycin-R_OHBP_Dase"/>
</dbReference>
<evidence type="ECO:0000313" key="2">
    <source>
        <dbReference type="EMBL" id="KPA99846.1"/>
    </source>
</evidence>
<evidence type="ECO:0000259" key="1">
    <source>
        <dbReference type="Pfam" id="PF06983"/>
    </source>
</evidence>